<evidence type="ECO:0000256" key="3">
    <source>
        <dbReference type="ARBA" id="ARBA00022475"/>
    </source>
</evidence>
<keyword evidence="11" id="KW-1185">Reference proteome</keyword>
<evidence type="ECO:0000256" key="6">
    <source>
        <dbReference type="ARBA" id="ARBA00023136"/>
    </source>
</evidence>
<evidence type="ECO:0000256" key="4">
    <source>
        <dbReference type="ARBA" id="ARBA00022692"/>
    </source>
</evidence>
<keyword evidence="5 7" id="KW-1133">Transmembrane helix</keyword>
<comment type="caution">
    <text evidence="10">The sequence shown here is derived from an EMBL/GenBank/DDBJ whole genome shotgun (WGS) entry which is preliminary data.</text>
</comment>
<evidence type="ECO:0000256" key="7">
    <source>
        <dbReference type="RuleBase" id="RU363032"/>
    </source>
</evidence>
<dbReference type="PANTHER" id="PTHR32243">
    <property type="entry name" value="MALTOSE TRANSPORT SYSTEM PERMEASE-RELATED"/>
    <property type="match status" value="1"/>
</dbReference>
<feature type="transmembrane region" description="Helical" evidence="7">
    <location>
        <begin position="81"/>
        <end position="105"/>
    </location>
</feature>
<dbReference type="Proteomes" id="UP001501442">
    <property type="component" value="Unassembled WGS sequence"/>
</dbReference>
<feature type="transmembrane region" description="Helical" evidence="7">
    <location>
        <begin position="149"/>
        <end position="173"/>
    </location>
</feature>
<dbReference type="Pfam" id="PF00528">
    <property type="entry name" value="BPD_transp_1"/>
    <property type="match status" value="1"/>
</dbReference>
<comment type="similarity">
    <text evidence="7">Belongs to the binding-protein-dependent transport system permease family.</text>
</comment>
<evidence type="ECO:0000259" key="9">
    <source>
        <dbReference type="PROSITE" id="PS50928"/>
    </source>
</evidence>
<dbReference type="CDD" id="cd06261">
    <property type="entry name" value="TM_PBP2"/>
    <property type="match status" value="1"/>
</dbReference>
<evidence type="ECO:0000313" key="11">
    <source>
        <dbReference type="Proteomes" id="UP001501442"/>
    </source>
</evidence>
<feature type="region of interest" description="Disordered" evidence="8">
    <location>
        <begin position="266"/>
        <end position="286"/>
    </location>
</feature>
<name>A0ABP8UKH2_9ACTN</name>
<proteinExistence type="inferred from homology"/>
<feature type="transmembrane region" description="Helical" evidence="7">
    <location>
        <begin position="194"/>
        <end position="217"/>
    </location>
</feature>
<organism evidence="10 11">
    <name type="scientific">Actinoallomurus vinaceus</name>
    <dbReference type="NCBI Taxonomy" id="1080074"/>
    <lineage>
        <taxon>Bacteria</taxon>
        <taxon>Bacillati</taxon>
        <taxon>Actinomycetota</taxon>
        <taxon>Actinomycetes</taxon>
        <taxon>Streptosporangiales</taxon>
        <taxon>Thermomonosporaceae</taxon>
        <taxon>Actinoallomurus</taxon>
    </lineage>
</organism>
<evidence type="ECO:0000256" key="5">
    <source>
        <dbReference type="ARBA" id="ARBA00022989"/>
    </source>
</evidence>
<dbReference type="InterPro" id="IPR035906">
    <property type="entry name" value="MetI-like_sf"/>
</dbReference>
<dbReference type="RefSeq" id="WP_345436964.1">
    <property type="nucleotide sequence ID" value="NZ_BAABHK010000013.1"/>
</dbReference>
<dbReference type="EMBL" id="BAABHK010000013">
    <property type="protein sequence ID" value="GAA4633968.1"/>
    <property type="molecule type" value="Genomic_DNA"/>
</dbReference>
<evidence type="ECO:0000256" key="2">
    <source>
        <dbReference type="ARBA" id="ARBA00022448"/>
    </source>
</evidence>
<dbReference type="InterPro" id="IPR000515">
    <property type="entry name" value="MetI-like"/>
</dbReference>
<dbReference type="InterPro" id="IPR050901">
    <property type="entry name" value="BP-dep_ABC_trans_perm"/>
</dbReference>
<feature type="transmembrane region" description="Helical" evidence="7">
    <location>
        <begin position="237"/>
        <end position="262"/>
    </location>
</feature>
<feature type="transmembrane region" description="Helical" evidence="7">
    <location>
        <begin position="117"/>
        <end position="137"/>
    </location>
</feature>
<keyword evidence="6 7" id="KW-0472">Membrane</keyword>
<feature type="domain" description="ABC transmembrane type-1" evidence="9">
    <location>
        <begin position="82"/>
        <end position="263"/>
    </location>
</feature>
<feature type="transmembrane region" description="Helical" evidence="7">
    <location>
        <begin position="28"/>
        <end position="51"/>
    </location>
</feature>
<accession>A0ABP8UKH2</accession>
<reference evidence="11" key="1">
    <citation type="journal article" date="2019" name="Int. J. Syst. Evol. Microbiol.">
        <title>The Global Catalogue of Microorganisms (GCM) 10K type strain sequencing project: providing services to taxonomists for standard genome sequencing and annotation.</title>
        <authorList>
            <consortium name="The Broad Institute Genomics Platform"/>
            <consortium name="The Broad Institute Genome Sequencing Center for Infectious Disease"/>
            <person name="Wu L."/>
            <person name="Ma J."/>
        </authorList>
    </citation>
    <scope>NUCLEOTIDE SEQUENCE [LARGE SCALE GENOMIC DNA]</scope>
    <source>
        <strain evidence="11">JCM 17939</strain>
    </source>
</reference>
<evidence type="ECO:0000256" key="8">
    <source>
        <dbReference type="SAM" id="MobiDB-lite"/>
    </source>
</evidence>
<dbReference type="Gene3D" id="1.10.3720.10">
    <property type="entry name" value="MetI-like"/>
    <property type="match status" value="1"/>
</dbReference>
<sequence length="286" mass="30042">MNVTSGMAARTAARELARQRRRHAVRHVLARSGTYALAVGSALLCAAPFLWDVIVAFVRRDRWAGVEHVRPPLRSTPFPAFALNALAVGALVTVLTLLFALPAAYALTRLTRGWGRAVVRAAFVVALVPPVLRYPPLPSATGPFGRGDALWSLVLVHPVITIPVAVWLLGAFLRALPADVEEQALVDGHTRLSAFLRVVVPQLAPAIAAVAVLAFTLSAGEFGYARVPASAGFAHGAVPAAAGVVLAAAPLAFAVGLVLACWHRASSPTGPARTRRSTPNGPWPGR</sequence>
<dbReference type="PROSITE" id="PS50928">
    <property type="entry name" value="ABC_TM1"/>
    <property type="match status" value="1"/>
</dbReference>
<dbReference type="PANTHER" id="PTHR32243:SF18">
    <property type="entry name" value="INNER MEMBRANE ABC TRANSPORTER PERMEASE PROTEIN YCJP"/>
    <property type="match status" value="1"/>
</dbReference>
<evidence type="ECO:0000313" key="10">
    <source>
        <dbReference type="EMBL" id="GAA4633968.1"/>
    </source>
</evidence>
<evidence type="ECO:0000256" key="1">
    <source>
        <dbReference type="ARBA" id="ARBA00004651"/>
    </source>
</evidence>
<dbReference type="SUPFAM" id="SSF161098">
    <property type="entry name" value="MetI-like"/>
    <property type="match status" value="1"/>
</dbReference>
<gene>
    <name evidence="10" type="ORF">GCM10023196_073630</name>
</gene>
<keyword evidence="2 7" id="KW-0813">Transport</keyword>
<keyword evidence="3" id="KW-1003">Cell membrane</keyword>
<protein>
    <recommendedName>
        <fullName evidence="9">ABC transmembrane type-1 domain-containing protein</fullName>
    </recommendedName>
</protein>
<comment type="subcellular location">
    <subcellularLocation>
        <location evidence="1 7">Cell membrane</location>
        <topology evidence="1 7">Multi-pass membrane protein</topology>
    </subcellularLocation>
</comment>
<keyword evidence="4 7" id="KW-0812">Transmembrane</keyword>